<evidence type="ECO:0000259" key="2">
    <source>
        <dbReference type="PROSITE" id="PS50192"/>
    </source>
</evidence>
<feature type="domain" description="T-SNARE coiled-coil homology" evidence="2">
    <location>
        <begin position="241"/>
        <end position="303"/>
    </location>
</feature>
<dbReference type="OrthoDB" id="185175at2759"/>
<evidence type="ECO:0000313" key="3">
    <source>
        <dbReference type="EMBL" id="KAF0696806.1"/>
    </source>
</evidence>
<evidence type="ECO:0000313" key="4">
    <source>
        <dbReference type="EMBL" id="VFT89319.1"/>
    </source>
</evidence>
<feature type="compositionally biased region" description="Polar residues" evidence="1">
    <location>
        <begin position="212"/>
        <end position="232"/>
    </location>
</feature>
<feature type="region of interest" description="Disordered" evidence="1">
    <location>
        <begin position="198"/>
        <end position="232"/>
    </location>
</feature>
<keyword evidence="5" id="KW-1185">Reference proteome</keyword>
<evidence type="ECO:0000313" key="5">
    <source>
        <dbReference type="Proteomes" id="UP000332933"/>
    </source>
</evidence>
<reference evidence="4 5" key="1">
    <citation type="submission" date="2019-03" db="EMBL/GenBank/DDBJ databases">
        <authorList>
            <person name="Gaulin E."/>
            <person name="Dumas B."/>
        </authorList>
    </citation>
    <scope>NUCLEOTIDE SEQUENCE [LARGE SCALE GENOMIC DNA]</scope>
    <source>
        <strain evidence="4">CBS 568.67</strain>
    </source>
</reference>
<dbReference type="EMBL" id="CAADRA010005391">
    <property type="protein sequence ID" value="VFT89319.1"/>
    <property type="molecule type" value="Genomic_DNA"/>
</dbReference>
<proteinExistence type="predicted"/>
<organism evidence="4 5">
    <name type="scientific">Aphanomyces stellatus</name>
    <dbReference type="NCBI Taxonomy" id="120398"/>
    <lineage>
        <taxon>Eukaryota</taxon>
        <taxon>Sar</taxon>
        <taxon>Stramenopiles</taxon>
        <taxon>Oomycota</taxon>
        <taxon>Saprolegniomycetes</taxon>
        <taxon>Saprolegniales</taxon>
        <taxon>Verrucalvaceae</taxon>
        <taxon>Aphanomyces</taxon>
    </lineage>
</organism>
<dbReference type="Gene3D" id="1.20.5.110">
    <property type="match status" value="2"/>
</dbReference>
<dbReference type="InterPro" id="IPR000727">
    <property type="entry name" value="T_SNARE_dom"/>
</dbReference>
<reference evidence="3" key="2">
    <citation type="submission" date="2019-06" db="EMBL/GenBank/DDBJ databases">
        <title>Genomics analysis of Aphanomyces spp. identifies a new class of oomycete effector associated with host adaptation.</title>
        <authorList>
            <person name="Gaulin E."/>
        </authorList>
    </citation>
    <scope>NUCLEOTIDE SEQUENCE</scope>
    <source>
        <strain evidence="3">CBS 578.67</strain>
    </source>
</reference>
<protein>
    <submittedName>
        <fullName evidence="4">Aste57867_12468 protein</fullName>
    </submittedName>
</protein>
<sequence length="309" mass="34233">MVLDGDTLRVSYYDSKEVYLAKGAPKGSFVLTECEKKDMSGEGGNVKPFGFLFVGHCPGQGYKEYSVYVESQIDQTKWLNVANNALGKVAVPRKSINERIEEITGHKASTGIMLSVDAQMKNMKKTSQEILNQAIQDAKEANRVGAETVGEMAYQEAVLSETETVADEISVQLDHANEVGKKLKHPFLYGLTHMFKKSKKKKKNAANEKRTTQASCPTHGSPPSRTPQNSPVKLQTLKSPQKAVAVEDDQLDQLSAILATLGTTADKISEITDRTTEQVERIDDKMLDIDDRVKKEAKLVRDILKKEIM</sequence>
<dbReference type="EMBL" id="VJMH01005370">
    <property type="protein sequence ID" value="KAF0696806.1"/>
    <property type="molecule type" value="Genomic_DNA"/>
</dbReference>
<accession>A0A485KVP8</accession>
<dbReference type="PROSITE" id="PS50192">
    <property type="entry name" value="T_SNARE"/>
    <property type="match status" value="1"/>
</dbReference>
<name>A0A485KVP8_9STRA</name>
<dbReference type="Proteomes" id="UP000332933">
    <property type="component" value="Unassembled WGS sequence"/>
</dbReference>
<dbReference type="AlphaFoldDB" id="A0A485KVP8"/>
<evidence type="ECO:0000256" key="1">
    <source>
        <dbReference type="SAM" id="MobiDB-lite"/>
    </source>
</evidence>
<dbReference type="SUPFAM" id="SSF58038">
    <property type="entry name" value="SNARE fusion complex"/>
    <property type="match status" value="1"/>
</dbReference>
<gene>
    <name evidence="4" type="primary">Aste57867_12468</name>
    <name evidence="3" type="ORF">As57867_012422</name>
    <name evidence="4" type="ORF">ASTE57867_12468</name>
</gene>